<evidence type="ECO:0000313" key="2">
    <source>
        <dbReference type="EMBL" id="PNF32306.1"/>
    </source>
</evidence>
<dbReference type="EMBL" id="NEVH01010491">
    <property type="protein sequence ID" value="PNF32306.1"/>
    <property type="molecule type" value="Genomic_DNA"/>
</dbReference>
<dbReference type="InParanoid" id="A0A2J7QUQ3"/>
<dbReference type="InterPro" id="IPR012674">
    <property type="entry name" value="Calycin"/>
</dbReference>
<proteinExistence type="predicted"/>
<keyword evidence="1" id="KW-0472">Membrane</keyword>
<reference evidence="2 3" key="1">
    <citation type="submission" date="2017-12" db="EMBL/GenBank/DDBJ databases">
        <title>Hemimetabolous genomes reveal molecular basis of termite eusociality.</title>
        <authorList>
            <person name="Harrison M.C."/>
            <person name="Jongepier E."/>
            <person name="Robertson H.M."/>
            <person name="Arning N."/>
            <person name="Bitard-Feildel T."/>
            <person name="Chao H."/>
            <person name="Childers C.P."/>
            <person name="Dinh H."/>
            <person name="Doddapaneni H."/>
            <person name="Dugan S."/>
            <person name="Gowin J."/>
            <person name="Greiner C."/>
            <person name="Han Y."/>
            <person name="Hu H."/>
            <person name="Hughes D.S.T."/>
            <person name="Huylmans A.-K."/>
            <person name="Kemena C."/>
            <person name="Kremer L.P.M."/>
            <person name="Lee S.L."/>
            <person name="Lopez-Ezquerra A."/>
            <person name="Mallet L."/>
            <person name="Monroy-Kuhn J.M."/>
            <person name="Moser A."/>
            <person name="Murali S.C."/>
            <person name="Muzny D.M."/>
            <person name="Otani S."/>
            <person name="Piulachs M.-D."/>
            <person name="Poelchau M."/>
            <person name="Qu J."/>
            <person name="Schaub F."/>
            <person name="Wada-Katsumata A."/>
            <person name="Worley K.C."/>
            <person name="Xie Q."/>
            <person name="Ylla G."/>
            <person name="Poulsen M."/>
            <person name="Gibbs R.A."/>
            <person name="Schal C."/>
            <person name="Richards S."/>
            <person name="Belles X."/>
            <person name="Korb J."/>
            <person name="Bornberg-Bauer E."/>
        </authorList>
    </citation>
    <scope>NUCLEOTIDE SEQUENCE [LARGE SCALE GENOMIC DNA]</scope>
    <source>
        <tissue evidence="2">Whole body</tissue>
    </source>
</reference>
<evidence type="ECO:0000256" key="1">
    <source>
        <dbReference type="SAM" id="Phobius"/>
    </source>
</evidence>
<keyword evidence="1" id="KW-0812">Transmembrane</keyword>
<name>A0A2J7QUQ3_9NEOP</name>
<accession>A0A2J7QUQ3</accession>
<gene>
    <name evidence="2" type="ORF">B7P43_G16243</name>
</gene>
<evidence type="ECO:0000313" key="3">
    <source>
        <dbReference type="Proteomes" id="UP000235965"/>
    </source>
</evidence>
<comment type="caution">
    <text evidence="2">The sequence shown here is derived from an EMBL/GenBank/DDBJ whole genome shotgun (WGS) entry which is preliminary data.</text>
</comment>
<dbReference type="Proteomes" id="UP000235965">
    <property type="component" value="Unassembled WGS sequence"/>
</dbReference>
<keyword evidence="3" id="KW-1185">Reference proteome</keyword>
<dbReference type="SUPFAM" id="SSF50814">
    <property type="entry name" value="Lipocalins"/>
    <property type="match status" value="1"/>
</dbReference>
<organism evidence="2 3">
    <name type="scientific">Cryptotermes secundus</name>
    <dbReference type="NCBI Taxonomy" id="105785"/>
    <lineage>
        <taxon>Eukaryota</taxon>
        <taxon>Metazoa</taxon>
        <taxon>Ecdysozoa</taxon>
        <taxon>Arthropoda</taxon>
        <taxon>Hexapoda</taxon>
        <taxon>Insecta</taxon>
        <taxon>Pterygota</taxon>
        <taxon>Neoptera</taxon>
        <taxon>Polyneoptera</taxon>
        <taxon>Dictyoptera</taxon>
        <taxon>Blattodea</taxon>
        <taxon>Blattoidea</taxon>
        <taxon>Termitoidae</taxon>
        <taxon>Kalotermitidae</taxon>
        <taxon>Cryptotermitinae</taxon>
        <taxon>Cryptotermes</taxon>
    </lineage>
</organism>
<sequence length="226" mass="26281">MGHAVEKFVGALRYNLKGRDFDPRKGPKFIMLPIILLGVIARLTVVSADCDIGKLNLNQTDWTNFTGTWYWLYHIPHKYDDNLDCPVITYDAITKQFARITTYVYVKSTRTRDRLVGTVVDWNTKGYYDVYYAEPSCVANCSVTESFTRTPDYARIWSGRYHVLSVDHNRYVIFKYCCSTVNKLFIYVAFRTPNPDAETLDEVKEELKKSGLDFNQLVKWDTNHHS</sequence>
<dbReference type="AlphaFoldDB" id="A0A2J7QUQ3"/>
<feature type="transmembrane region" description="Helical" evidence="1">
    <location>
        <begin position="29"/>
        <end position="48"/>
    </location>
</feature>
<dbReference type="OrthoDB" id="8237822at2759"/>
<keyword evidence="1" id="KW-1133">Transmembrane helix</keyword>
<dbReference type="Gene3D" id="2.40.128.20">
    <property type="match status" value="1"/>
</dbReference>
<protein>
    <submittedName>
        <fullName evidence="2">Uncharacterized protein</fullName>
    </submittedName>
</protein>